<dbReference type="EMBL" id="LJIJ01000719">
    <property type="protein sequence ID" value="ODM95036.1"/>
    <property type="molecule type" value="Genomic_DNA"/>
</dbReference>
<evidence type="ECO:0000313" key="1">
    <source>
        <dbReference type="EMBL" id="ODM95036.1"/>
    </source>
</evidence>
<gene>
    <name evidence="1" type="ORF">Ocin01_11644</name>
</gene>
<reference evidence="1 2" key="1">
    <citation type="journal article" date="2016" name="Genome Biol. Evol.">
        <title>Gene Family Evolution Reflects Adaptation to Soil Environmental Stressors in the Genome of the Collembolan Orchesella cincta.</title>
        <authorList>
            <person name="Faddeeva-Vakhrusheva A."/>
            <person name="Derks M.F."/>
            <person name="Anvar S.Y."/>
            <person name="Agamennone V."/>
            <person name="Suring W."/>
            <person name="Smit S."/>
            <person name="van Straalen N.M."/>
            <person name="Roelofs D."/>
        </authorList>
    </citation>
    <scope>NUCLEOTIDE SEQUENCE [LARGE SCALE GENOMIC DNA]</scope>
    <source>
        <tissue evidence="1">Mixed pool</tissue>
    </source>
</reference>
<dbReference type="Proteomes" id="UP000094527">
    <property type="component" value="Unassembled WGS sequence"/>
</dbReference>
<name>A0A1D2MPU9_ORCCI</name>
<comment type="caution">
    <text evidence="1">The sequence shown here is derived from an EMBL/GenBank/DDBJ whole genome shotgun (WGS) entry which is preliminary data.</text>
</comment>
<protein>
    <submittedName>
        <fullName evidence="1">Uncharacterized protein</fullName>
    </submittedName>
</protein>
<sequence>MNDVVSQMKLKEERHTEPVEYDYFSPALMDCWPKIISFITGPQDLQALMNSCGLFYDLVEPRIFAELITPVLLHKNRFLGKEGLLKFRQLNPEFKSAVDSTLLVSSFQNWTRKHVESSEEIEEIMNNAKLKPNATPFMFRAVEIYITPLLRI</sequence>
<accession>A0A1D2MPU9</accession>
<organism evidence="1 2">
    <name type="scientific">Orchesella cincta</name>
    <name type="common">Springtail</name>
    <name type="synonym">Podura cincta</name>
    <dbReference type="NCBI Taxonomy" id="48709"/>
    <lineage>
        <taxon>Eukaryota</taxon>
        <taxon>Metazoa</taxon>
        <taxon>Ecdysozoa</taxon>
        <taxon>Arthropoda</taxon>
        <taxon>Hexapoda</taxon>
        <taxon>Collembola</taxon>
        <taxon>Entomobryomorpha</taxon>
        <taxon>Entomobryoidea</taxon>
        <taxon>Orchesellidae</taxon>
        <taxon>Orchesellinae</taxon>
        <taxon>Orchesella</taxon>
    </lineage>
</organism>
<proteinExistence type="predicted"/>
<evidence type="ECO:0000313" key="2">
    <source>
        <dbReference type="Proteomes" id="UP000094527"/>
    </source>
</evidence>
<dbReference type="AlphaFoldDB" id="A0A1D2MPU9"/>
<keyword evidence="2" id="KW-1185">Reference proteome</keyword>